<evidence type="ECO:0000256" key="7">
    <source>
        <dbReference type="ARBA" id="ARBA00023242"/>
    </source>
</evidence>
<evidence type="ECO:0000256" key="4">
    <source>
        <dbReference type="ARBA" id="ARBA00022454"/>
    </source>
</evidence>
<keyword evidence="7" id="KW-0539">Nucleus</keyword>
<evidence type="ECO:0000256" key="1">
    <source>
        <dbReference type="ARBA" id="ARBA00004123"/>
    </source>
</evidence>
<gene>
    <name evidence="10" type="ORF">AYBTSS11_LOCUS5961</name>
</gene>
<dbReference type="SUPFAM" id="SSF50249">
    <property type="entry name" value="Nucleic acid-binding proteins"/>
    <property type="match status" value="1"/>
</dbReference>
<dbReference type="InterPro" id="IPR004365">
    <property type="entry name" value="NA-bd_OB_tRNA"/>
</dbReference>
<dbReference type="PANTHER" id="PTHR13989:SF33">
    <property type="entry name" value="CST COMPLEX SUBUNIT STN1"/>
    <property type="match status" value="1"/>
</dbReference>
<dbReference type="InterPro" id="IPR012340">
    <property type="entry name" value="NA-bd_OB-fold"/>
</dbReference>
<protein>
    <recommendedName>
        <fullName evidence="3">CST complex subunit STN1</fullName>
    </recommendedName>
    <alternativeName>
        <fullName evidence="8">Suppressor of cdc thirteen homolog</fullName>
    </alternativeName>
</protein>
<dbReference type="InterPro" id="IPR040260">
    <property type="entry name" value="RFA2-like"/>
</dbReference>
<keyword evidence="6" id="KW-0238">DNA-binding</keyword>
<dbReference type="GO" id="GO:0005634">
    <property type="term" value="C:nucleus"/>
    <property type="evidence" value="ECO:0007669"/>
    <property type="project" value="UniProtKB-SubCell"/>
</dbReference>
<dbReference type="Pfam" id="PF01336">
    <property type="entry name" value="tRNA_anti-codon"/>
    <property type="match status" value="1"/>
</dbReference>
<dbReference type="EMBL" id="OY731399">
    <property type="protein sequence ID" value="CAJ1932724.1"/>
    <property type="molecule type" value="Genomic_DNA"/>
</dbReference>
<dbReference type="AlphaFoldDB" id="A0AA86VA20"/>
<proteinExistence type="predicted"/>
<feature type="domain" description="OB" evidence="9">
    <location>
        <begin position="75"/>
        <end position="159"/>
    </location>
</feature>
<dbReference type="GO" id="GO:0000781">
    <property type="term" value="C:chromosome, telomeric region"/>
    <property type="evidence" value="ECO:0007669"/>
    <property type="project" value="UniProtKB-SubCell"/>
</dbReference>
<comment type="subcellular location">
    <subcellularLocation>
        <location evidence="2">Chromosome</location>
        <location evidence="2">Telomere</location>
    </subcellularLocation>
    <subcellularLocation>
        <location evidence="1">Nucleus</location>
    </subcellularLocation>
</comment>
<evidence type="ECO:0000256" key="3">
    <source>
        <dbReference type="ARBA" id="ARBA00017411"/>
    </source>
</evidence>
<evidence type="ECO:0000313" key="10">
    <source>
        <dbReference type="EMBL" id="CAJ1932724.1"/>
    </source>
</evidence>
<dbReference type="PANTHER" id="PTHR13989">
    <property type="entry name" value="REPLICATION PROTEIN A-RELATED"/>
    <property type="match status" value="1"/>
</dbReference>
<evidence type="ECO:0000256" key="8">
    <source>
        <dbReference type="ARBA" id="ARBA00030039"/>
    </source>
</evidence>
<evidence type="ECO:0000256" key="5">
    <source>
        <dbReference type="ARBA" id="ARBA00022895"/>
    </source>
</evidence>
<organism evidence="10 11">
    <name type="scientific">Sphenostylis stenocarpa</name>
    <dbReference type="NCBI Taxonomy" id="92480"/>
    <lineage>
        <taxon>Eukaryota</taxon>
        <taxon>Viridiplantae</taxon>
        <taxon>Streptophyta</taxon>
        <taxon>Embryophyta</taxon>
        <taxon>Tracheophyta</taxon>
        <taxon>Spermatophyta</taxon>
        <taxon>Magnoliopsida</taxon>
        <taxon>eudicotyledons</taxon>
        <taxon>Gunneridae</taxon>
        <taxon>Pentapetalae</taxon>
        <taxon>rosids</taxon>
        <taxon>fabids</taxon>
        <taxon>Fabales</taxon>
        <taxon>Fabaceae</taxon>
        <taxon>Papilionoideae</taxon>
        <taxon>50 kb inversion clade</taxon>
        <taxon>NPAAA clade</taxon>
        <taxon>indigoferoid/millettioid clade</taxon>
        <taxon>Phaseoleae</taxon>
        <taxon>Sphenostylis</taxon>
    </lineage>
</organism>
<dbReference type="GO" id="GO:0003677">
    <property type="term" value="F:DNA binding"/>
    <property type="evidence" value="ECO:0007669"/>
    <property type="project" value="UniProtKB-KW"/>
</dbReference>
<keyword evidence="4" id="KW-0158">Chromosome</keyword>
<evidence type="ECO:0000256" key="6">
    <source>
        <dbReference type="ARBA" id="ARBA00023125"/>
    </source>
</evidence>
<dbReference type="Gramene" id="rna-AYBTSS11_LOCUS5961">
    <property type="protein sequence ID" value="CAJ1932724.1"/>
    <property type="gene ID" value="gene-AYBTSS11_LOCUS5961"/>
</dbReference>
<sequence>MVEKASKKATFVDRCEKERGVKLRKMQNANKNAVALQNTHVKLLAFDLLSLTQSPSHSPDAATSFSRRGIPLSCVEIVGTVTLRHLKPQSLLRFAVDDGTGCVPCVLWLNDAASPSVARRRRHELAARFVEVVKIGAVTRVRGRLSRYKGDVQVRVSDVVAERDPNAEIFHWLDCVSLARNCYNLLPPPSSFRG</sequence>
<evidence type="ECO:0000256" key="2">
    <source>
        <dbReference type="ARBA" id="ARBA00004574"/>
    </source>
</evidence>
<dbReference type="Proteomes" id="UP001189624">
    <property type="component" value="Chromosome 2"/>
</dbReference>
<keyword evidence="5" id="KW-0779">Telomere</keyword>
<dbReference type="Gene3D" id="2.40.50.140">
    <property type="entry name" value="Nucleic acid-binding proteins"/>
    <property type="match status" value="1"/>
</dbReference>
<keyword evidence="11" id="KW-1185">Reference proteome</keyword>
<evidence type="ECO:0000259" key="9">
    <source>
        <dbReference type="Pfam" id="PF01336"/>
    </source>
</evidence>
<reference evidence="10" key="1">
    <citation type="submission" date="2023-10" db="EMBL/GenBank/DDBJ databases">
        <authorList>
            <person name="Domelevo Entfellner J.-B."/>
        </authorList>
    </citation>
    <scope>NUCLEOTIDE SEQUENCE</scope>
</reference>
<name>A0AA86VA20_9FABA</name>
<evidence type="ECO:0000313" key="11">
    <source>
        <dbReference type="Proteomes" id="UP001189624"/>
    </source>
</evidence>
<accession>A0AA86VA20</accession>